<gene>
    <name evidence="1" type="ORF">ACI1P1_13935</name>
</gene>
<evidence type="ECO:0000313" key="2">
    <source>
        <dbReference type="Proteomes" id="UP001631969"/>
    </source>
</evidence>
<keyword evidence="2" id="KW-1185">Reference proteome</keyword>
<proteinExistence type="predicted"/>
<evidence type="ECO:0000313" key="1">
    <source>
        <dbReference type="EMBL" id="MFM9329389.1"/>
    </source>
</evidence>
<sequence>MKSKQLLILAGLWFMLLPGSMIQADPLPAGADDRIELSLRSSSAAEYKTTVSISSRKWKKWLSSMEQAGNLPQPAPAYSVLELAAPASNGTRQLYRVYSVESGAYLLELDSRTVYRTPEEMKTDIDRLRQELAARHFGKLLTWTEVDKLMPKGTVLSITDLETGLTFQGQRRAGSAHMDVQPLTKEDTAIMKTIYGGQWSWQRKAVLVKTPSGVVGASMHGMPHGGDGIPGNNFNGHFCIHFAGSITHGSAHSDPAHQAMAQKAAGQLEDYHKSLSPLDTVKLFLVAVNQKDRHLLELLLNTGAETGLAAEWLDDRVLNARPIGEPPAPFRIPEDALEAQFKTRVGISRKGARPQGIWFRWSLSRTTPAGAWFITDIQPEAVIRGN</sequence>
<organism evidence="1 2">
    <name type="scientific">Paenibacillus mesotrionivorans</name>
    <dbReference type="NCBI Taxonomy" id="3160968"/>
    <lineage>
        <taxon>Bacteria</taxon>
        <taxon>Bacillati</taxon>
        <taxon>Bacillota</taxon>
        <taxon>Bacilli</taxon>
        <taxon>Bacillales</taxon>
        <taxon>Paenibacillaceae</taxon>
        <taxon>Paenibacillus</taxon>
    </lineage>
</organism>
<protein>
    <submittedName>
        <fullName evidence="1">Uncharacterized protein</fullName>
    </submittedName>
</protein>
<comment type="caution">
    <text evidence="1">The sequence shown here is derived from an EMBL/GenBank/DDBJ whole genome shotgun (WGS) entry which is preliminary data.</text>
</comment>
<dbReference type="Proteomes" id="UP001631969">
    <property type="component" value="Unassembled WGS sequence"/>
</dbReference>
<name>A0ACC7NX81_9BACL</name>
<accession>A0ACC7NX81</accession>
<reference evidence="1" key="1">
    <citation type="submission" date="2024-12" db="EMBL/GenBank/DDBJ databases">
        <authorList>
            <person name="Wu N."/>
        </authorList>
    </citation>
    <scope>NUCLEOTIDE SEQUENCE</scope>
    <source>
        <strain evidence="1">P15</strain>
    </source>
</reference>
<dbReference type="EMBL" id="JBJURJ010000008">
    <property type="protein sequence ID" value="MFM9329389.1"/>
    <property type="molecule type" value="Genomic_DNA"/>
</dbReference>